<evidence type="ECO:0000256" key="3">
    <source>
        <dbReference type="ARBA" id="ARBA00022630"/>
    </source>
</evidence>
<dbReference type="Pfam" id="PF08031">
    <property type="entry name" value="BBE"/>
    <property type="match status" value="1"/>
</dbReference>
<accession>A0A6B2L1S4</accession>
<dbReference type="InterPro" id="IPR006094">
    <property type="entry name" value="Oxid_FAD_bind_N"/>
</dbReference>
<evidence type="ECO:0000256" key="4">
    <source>
        <dbReference type="ARBA" id="ARBA00022827"/>
    </source>
</evidence>
<keyword evidence="4" id="KW-0274">FAD</keyword>
<organism evidence="7">
    <name type="scientific">Arcella intermedia</name>
    <dbReference type="NCBI Taxonomy" id="1963864"/>
    <lineage>
        <taxon>Eukaryota</taxon>
        <taxon>Amoebozoa</taxon>
        <taxon>Tubulinea</taxon>
        <taxon>Elardia</taxon>
        <taxon>Arcellinida</taxon>
        <taxon>Sphaerothecina</taxon>
        <taxon>Arcellidae</taxon>
        <taxon>Arcella</taxon>
    </lineage>
</organism>
<comment type="cofactor">
    <cofactor evidence="1">
        <name>FAD</name>
        <dbReference type="ChEBI" id="CHEBI:57692"/>
    </cofactor>
</comment>
<reference evidence="7" key="1">
    <citation type="journal article" date="2020" name="J. Eukaryot. Microbiol.">
        <title>De novo Sequencing, Assembly and Annotation of the Transcriptome for the Free-Living Testate Amoeba Arcella intermedia.</title>
        <authorList>
            <person name="Ribeiro G.M."/>
            <person name="Porfirio-Sousa A.L."/>
            <person name="Maurer-Alcala X.X."/>
            <person name="Katz L.A."/>
            <person name="Lahr D.J.G."/>
        </authorList>
    </citation>
    <scope>NUCLEOTIDE SEQUENCE</scope>
</reference>
<dbReference type="GO" id="GO:0071949">
    <property type="term" value="F:FAD binding"/>
    <property type="evidence" value="ECO:0007669"/>
    <property type="project" value="InterPro"/>
</dbReference>
<dbReference type="EMBL" id="GIBP01001931">
    <property type="protein sequence ID" value="NDV30900.1"/>
    <property type="molecule type" value="Transcribed_RNA"/>
</dbReference>
<evidence type="ECO:0000256" key="1">
    <source>
        <dbReference type="ARBA" id="ARBA00001974"/>
    </source>
</evidence>
<comment type="similarity">
    <text evidence="2">Belongs to the oxygen-dependent FAD-linked oxidoreductase family.</text>
</comment>
<keyword evidence="3" id="KW-0285">Flavoprotein</keyword>
<dbReference type="PANTHER" id="PTHR42973">
    <property type="entry name" value="BINDING OXIDOREDUCTASE, PUTATIVE (AFU_ORTHOLOGUE AFUA_1G17690)-RELATED"/>
    <property type="match status" value="1"/>
</dbReference>
<dbReference type="PANTHER" id="PTHR42973:SF39">
    <property type="entry name" value="FAD-BINDING PCMH-TYPE DOMAIN-CONTAINING PROTEIN"/>
    <property type="match status" value="1"/>
</dbReference>
<evidence type="ECO:0000259" key="6">
    <source>
        <dbReference type="PROSITE" id="PS51387"/>
    </source>
</evidence>
<dbReference type="GO" id="GO:0016491">
    <property type="term" value="F:oxidoreductase activity"/>
    <property type="evidence" value="ECO:0007669"/>
    <property type="project" value="UniProtKB-KW"/>
</dbReference>
<dbReference type="Pfam" id="PF01565">
    <property type="entry name" value="FAD_binding_4"/>
    <property type="match status" value="1"/>
</dbReference>
<dbReference type="PROSITE" id="PS51387">
    <property type="entry name" value="FAD_PCMH"/>
    <property type="match status" value="1"/>
</dbReference>
<evidence type="ECO:0000256" key="5">
    <source>
        <dbReference type="ARBA" id="ARBA00023002"/>
    </source>
</evidence>
<evidence type="ECO:0000313" key="7">
    <source>
        <dbReference type="EMBL" id="NDV30900.1"/>
    </source>
</evidence>
<dbReference type="InterPro" id="IPR036318">
    <property type="entry name" value="FAD-bd_PCMH-like_sf"/>
</dbReference>
<protein>
    <recommendedName>
        <fullName evidence="6">FAD-binding PCMH-type domain-containing protein</fullName>
    </recommendedName>
</protein>
<evidence type="ECO:0000256" key="2">
    <source>
        <dbReference type="ARBA" id="ARBA00005466"/>
    </source>
</evidence>
<feature type="domain" description="FAD-binding PCMH-type" evidence="6">
    <location>
        <begin position="1"/>
        <end position="146"/>
    </location>
</feature>
<dbReference type="InterPro" id="IPR016169">
    <property type="entry name" value="FAD-bd_PCMH_sub2"/>
</dbReference>
<dbReference type="Gene3D" id="3.30.465.10">
    <property type="match status" value="2"/>
</dbReference>
<sequence length="414" mass="45953">MNRHSCPHGVLIRTSLMKSVAWLANHQSVRLGPGITTSEAHYFASPVNRSIVTSSTPSLTLAGWALGGGHGHLNPLHGLGSDQIEAVQLVDAEGCLLSVDEHGTTRKHLDGRTEFSRSKDLLWAVRGGGAASWGVVASVTFKTHPVPAGGYSTISMTASGSFCEDGGEDFFTMLREYFSWSLTLDKYWSGQNVLVPYAGGPGACSLGWNINLFYLYHGAANVDFYATWHRFAKTIPPSITPTVHFNSYADLWEMFKGKALEPINPFPVFPPTPKTTGAIPSYLLSREVVHSGAAVEVLRRRIGKCSTVNCEMYLIFQEISGNIGSPQRGDVPLSPGMREGLFMLFPILPTLDDLGDYEPLGEYAYYSLSAWNMRDWQRRYWGNHYKRLLEIKKAYDPEHYFSCHHCVGDEEKDY</sequence>
<keyword evidence="5" id="KW-0560">Oxidoreductase</keyword>
<name>A0A6B2L1S4_9EUKA</name>
<dbReference type="SUPFAM" id="SSF56176">
    <property type="entry name" value="FAD-binding/transporter-associated domain-like"/>
    <property type="match status" value="1"/>
</dbReference>
<proteinExistence type="inferred from homology"/>
<dbReference type="InterPro" id="IPR016166">
    <property type="entry name" value="FAD-bd_PCMH"/>
</dbReference>
<dbReference type="AlphaFoldDB" id="A0A6B2L1S4"/>
<dbReference type="InterPro" id="IPR050416">
    <property type="entry name" value="FAD-linked_Oxidoreductase"/>
</dbReference>
<dbReference type="InterPro" id="IPR012951">
    <property type="entry name" value="BBE"/>
</dbReference>